<sequence>MKNFVTESRILSRTEISLAGRNYAEFEIAGDITFEPGQYLMLRTNTCKHAWPCPYPLIRKTEHGASVLADTRQDLYQCWEGDTIQYWGPRGTSPAEKDSLPVLAAEPAAYFLLYPFLTAGLCRKLLIFDTDGNAFEPDDQISAMRFLNIPCSEQEKISGEFSVECFPDLIQTAKAALKEPGRVILALNPKNAEAFAEHTPDGQKDSVFLYISNKKACGIDSCKGCYLHDRDGGMGINVCCKGPFMPLSMIDFEKDGKSLEEFISAK</sequence>
<dbReference type="RefSeq" id="WP_125129731.1">
    <property type="nucleotide sequence ID" value="NZ_RHJS01000002.1"/>
</dbReference>
<dbReference type="Proteomes" id="UP000274920">
    <property type="component" value="Unassembled WGS sequence"/>
</dbReference>
<name>A0A3R8R8W0_9FIRM</name>
<organism evidence="1 2">
    <name type="scientific">Schaedlerella arabinosiphila</name>
    <dbReference type="NCBI Taxonomy" id="2044587"/>
    <lineage>
        <taxon>Bacteria</taxon>
        <taxon>Bacillati</taxon>
        <taxon>Bacillota</taxon>
        <taxon>Clostridia</taxon>
        <taxon>Lachnospirales</taxon>
        <taxon>Lachnospiraceae</taxon>
        <taxon>Schaedlerella</taxon>
    </lineage>
</organism>
<protein>
    <submittedName>
        <fullName evidence="1">Uncharacterized protein</fullName>
    </submittedName>
</protein>
<dbReference type="AlphaFoldDB" id="A0A3R8R8W0"/>
<reference evidence="1" key="1">
    <citation type="submission" date="2018-10" db="EMBL/GenBank/DDBJ databases">
        <title>Schaedlerella arabinophila gen. nov. sp. nov., isolated from the mouse intestinal tract and comparative analysis with the genome of the closely related altered Schaedler flora strain ASF502.</title>
        <authorList>
            <person name="Miyake S."/>
            <person name="Soh M."/>
            <person name="Seedorf H."/>
        </authorList>
    </citation>
    <scope>NUCLEOTIDE SEQUENCE [LARGE SCALE GENOMIC DNA]</scope>
    <source>
        <strain evidence="1">DSM 106076</strain>
    </source>
</reference>
<evidence type="ECO:0000313" key="2">
    <source>
        <dbReference type="Proteomes" id="UP000274920"/>
    </source>
</evidence>
<evidence type="ECO:0000313" key="1">
    <source>
        <dbReference type="EMBL" id="RRK34639.1"/>
    </source>
</evidence>
<comment type="caution">
    <text evidence="1">The sequence shown here is derived from an EMBL/GenBank/DDBJ whole genome shotgun (WGS) entry which is preliminary data.</text>
</comment>
<keyword evidence="2" id="KW-1185">Reference proteome</keyword>
<accession>A0A3R8R8W0</accession>
<gene>
    <name evidence="1" type="ORF">EBB54_27340</name>
</gene>
<dbReference type="EMBL" id="RHJS01000002">
    <property type="protein sequence ID" value="RRK34639.1"/>
    <property type="molecule type" value="Genomic_DNA"/>
</dbReference>
<proteinExistence type="predicted"/>